<reference evidence="2" key="2">
    <citation type="submission" date="2025-08" db="UniProtKB">
        <authorList>
            <consortium name="Ensembl"/>
        </authorList>
    </citation>
    <scope>IDENTIFICATION</scope>
</reference>
<dbReference type="Proteomes" id="UP000694563">
    <property type="component" value="Chromosome 16"/>
</dbReference>
<proteinExistence type="predicted"/>
<evidence type="ECO:0000313" key="3">
    <source>
        <dbReference type="Proteomes" id="UP000694563"/>
    </source>
</evidence>
<feature type="compositionally biased region" description="Basic residues" evidence="1">
    <location>
        <begin position="13"/>
        <end position="24"/>
    </location>
</feature>
<feature type="compositionally biased region" description="Pro residues" evidence="1">
    <location>
        <begin position="1"/>
        <end position="12"/>
    </location>
</feature>
<keyword evidence="3" id="KW-1185">Reference proteome</keyword>
<feature type="compositionally biased region" description="Low complexity" evidence="1">
    <location>
        <begin position="89"/>
        <end position="110"/>
    </location>
</feature>
<dbReference type="AlphaFoldDB" id="A0A8C3VAL0"/>
<feature type="compositionally biased region" description="Basic and acidic residues" evidence="1">
    <location>
        <begin position="186"/>
        <end position="197"/>
    </location>
</feature>
<feature type="region of interest" description="Disordered" evidence="1">
    <location>
        <begin position="46"/>
        <end position="197"/>
    </location>
</feature>
<name>A0A8C3VAL0_CATUS</name>
<reference evidence="2" key="3">
    <citation type="submission" date="2025-09" db="UniProtKB">
        <authorList>
            <consortium name="Ensembl"/>
        </authorList>
    </citation>
    <scope>IDENTIFICATION</scope>
</reference>
<protein>
    <submittedName>
        <fullName evidence="2">Uncharacterized protein</fullName>
    </submittedName>
</protein>
<feature type="compositionally biased region" description="Low complexity" evidence="1">
    <location>
        <begin position="62"/>
        <end position="73"/>
    </location>
</feature>
<reference evidence="2" key="1">
    <citation type="submission" date="2020-10" db="EMBL/GenBank/DDBJ databases">
        <title>Catharus ustulatus (Swainson's thrush) genome, bCatUst1, primary haplotype v2.</title>
        <authorList>
            <person name="Delmore K."/>
            <person name="Vafadar M."/>
            <person name="Formenti G."/>
            <person name="Chow W."/>
            <person name="Pelan S."/>
            <person name="Howe K."/>
            <person name="Rhie A."/>
            <person name="Mountcastle J."/>
            <person name="Haase B."/>
            <person name="Fedrigo O."/>
            <person name="Jarvis E.D."/>
        </authorList>
    </citation>
    <scope>NUCLEOTIDE SEQUENCE [LARGE SCALE GENOMIC DNA]</scope>
</reference>
<evidence type="ECO:0000313" key="2">
    <source>
        <dbReference type="Ensembl" id="ENSCUSP00005025474.1"/>
    </source>
</evidence>
<sequence length="197" mass="19809">MPPPGSPRPSRAPPRRGGQRGRRRYLVVLPGARGWLAVAAHHIHEQGVAAQPAQPQSHGEGARSAPRAAAAPPLHGSGGSARGPRTRSGRNAPPRQRGPPGRLRCDTPGPGAHPLPPSPSAMAGRGRAAFEPERGRAGRAGGGSAGPLGRAPPSSPPRAPPAAAGGRGRLGGAGPRAGRRPAGRACAEREARPGDCV</sequence>
<evidence type="ECO:0000256" key="1">
    <source>
        <dbReference type="SAM" id="MobiDB-lite"/>
    </source>
</evidence>
<dbReference type="Ensembl" id="ENSCUST00005026380.1">
    <property type="protein sequence ID" value="ENSCUSP00005025474.1"/>
    <property type="gene ID" value="ENSCUSG00005015835.1"/>
</dbReference>
<accession>A0A8C3VAL0</accession>
<feature type="compositionally biased region" description="Gly residues" evidence="1">
    <location>
        <begin position="165"/>
        <end position="175"/>
    </location>
</feature>
<organism evidence="2 3">
    <name type="scientific">Catharus ustulatus</name>
    <name type="common">Russet-backed thrush</name>
    <name type="synonym">Hylocichla ustulatus</name>
    <dbReference type="NCBI Taxonomy" id="91951"/>
    <lineage>
        <taxon>Eukaryota</taxon>
        <taxon>Metazoa</taxon>
        <taxon>Chordata</taxon>
        <taxon>Craniata</taxon>
        <taxon>Vertebrata</taxon>
        <taxon>Euteleostomi</taxon>
        <taxon>Archelosauria</taxon>
        <taxon>Archosauria</taxon>
        <taxon>Dinosauria</taxon>
        <taxon>Saurischia</taxon>
        <taxon>Theropoda</taxon>
        <taxon>Coelurosauria</taxon>
        <taxon>Aves</taxon>
        <taxon>Neognathae</taxon>
        <taxon>Neoaves</taxon>
        <taxon>Telluraves</taxon>
        <taxon>Australaves</taxon>
        <taxon>Passeriformes</taxon>
        <taxon>Turdidae</taxon>
        <taxon>Catharus</taxon>
    </lineage>
</organism>
<feature type="region of interest" description="Disordered" evidence="1">
    <location>
        <begin position="1"/>
        <end position="24"/>
    </location>
</feature>